<evidence type="ECO:0000256" key="14">
    <source>
        <dbReference type="SAM" id="MobiDB-lite"/>
    </source>
</evidence>
<dbReference type="Gene3D" id="1.20.120.1960">
    <property type="entry name" value="QSOX sulfhydryl oxidase domain"/>
    <property type="match status" value="1"/>
</dbReference>
<dbReference type="GO" id="GO:0003756">
    <property type="term" value="F:protein disulfide isomerase activity"/>
    <property type="evidence" value="ECO:0007669"/>
    <property type="project" value="TreeGrafter"/>
</dbReference>
<dbReference type="PANTHER" id="PTHR22897:SF6">
    <property type="entry name" value="SULFHYDRYL OXIDASE 1"/>
    <property type="match status" value="1"/>
</dbReference>
<dbReference type="FunFam" id="1.20.120.1960:FF:000001">
    <property type="entry name" value="Sulfhydryl oxidase"/>
    <property type="match status" value="1"/>
</dbReference>
<keyword evidence="6 15" id="KW-0732">Signal</keyword>
<reference evidence="19" key="1">
    <citation type="submission" date="2013-03" db="EMBL/GenBank/DDBJ databases">
        <authorList>
            <person name="Jeffery W."/>
            <person name="Warren W."/>
            <person name="Wilson R.K."/>
        </authorList>
    </citation>
    <scope>NUCLEOTIDE SEQUENCE</scope>
    <source>
        <strain evidence="19">female</strain>
    </source>
</reference>
<accession>A0A3B1IVN0</accession>
<keyword evidence="8 13" id="KW-0560">Oxidoreductase</keyword>
<keyword evidence="10" id="KW-0325">Glycoprotein</keyword>
<evidence type="ECO:0000256" key="13">
    <source>
        <dbReference type="RuleBase" id="RU371123"/>
    </source>
</evidence>
<dbReference type="Pfam" id="PF18108">
    <property type="entry name" value="QSOX_Trx1"/>
    <property type="match status" value="1"/>
</dbReference>
<feature type="signal peptide" evidence="15">
    <location>
        <begin position="1"/>
        <end position="38"/>
    </location>
</feature>
<dbReference type="Pfam" id="PF00085">
    <property type="entry name" value="Thioredoxin"/>
    <property type="match status" value="1"/>
</dbReference>
<evidence type="ECO:0000259" key="16">
    <source>
        <dbReference type="PROSITE" id="PS51324"/>
    </source>
</evidence>
<dbReference type="InterPro" id="IPR040986">
    <property type="entry name" value="QSOX_FAD-bd_dom"/>
</dbReference>
<dbReference type="STRING" id="7994.ENSAMXP00000033988"/>
<dbReference type="InterPro" id="IPR036774">
    <property type="entry name" value="ERV/ALR_sulphydryl_oxid_sf"/>
</dbReference>
<dbReference type="InterPro" id="IPR042568">
    <property type="entry name" value="QSOX_FAD-bd_sf"/>
</dbReference>
<keyword evidence="5 13" id="KW-0285">Flavoprotein</keyword>
<organism evidence="18 19">
    <name type="scientific">Astyanax mexicanus</name>
    <name type="common">Blind cave fish</name>
    <name type="synonym">Astyanax fasciatus mexicanus</name>
    <dbReference type="NCBI Taxonomy" id="7994"/>
    <lineage>
        <taxon>Eukaryota</taxon>
        <taxon>Metazoa</taxon>
        <taxon>Chordata</taxon>
        <taxon>Craniata</taxon>
        <taxon>Vertebrata</taxon>
        <taxon>Euteleostomi</taxon>
        <taxon>Actinopterygii</taxon>
        <taxon>Neopterygii</taxon>
        <taxon>Teleostei</taxon>
        <taxon>Ostariophysi</taxon>
        <taxon>Characiformes</taxon>
        <taxon>Characoidei</taxon>
        <taxon>Acestrorhamphidae</taxon>
        <taxon>Acestrorhamphinae</taxon>
        <taxon>Astyanax</taxon>
    </lineage>
</organism>
<evidence type="ECO:0000256" key="6">
    <source>
        <dbReference type="ARBA" id="ARBA00022729"/>
    </source>
</evidence>
<dbReference type="GO" id="GO:0006457">
    <property type="term" value="P:protein folding"/>
    <property type="evidence" value="ECO:0007669"/>
    <property type="project" value="TreeGrafter"/>
</dbReference>
<dbReference type="FunFam" id="3.40.30.10:FF:000080">
    <property type="entry name" value="Sulfhydryl oxidase"/>
    <property type="match status" value="1"/>
</dbReference>
<dbReference type="GO" id="GO:0016971">
    <property type="term" value="F:flavin-dependent sulfhydryl oxidase activity"/>
    <property type="evidence" value="ECO:0007669"/>
    <property type="project" value="InterPro"/>
</dbReference>
<keyword evidence="4" id="KW-0964">Secreted</keyword>
<dbReference type="FunCoup" id="A0A3B1IVN0">
    <property type="interactions" value="568"/>
</dbReference>
<dbReference type="Bgee" id="ENSAMXG00000036464">
    <property type="expression patterns" value="Expressed in embryo and 10 other cell types or tissues"/>
</dbReference>
<dbReference type="GO" id="GO:0005615">
    <property type="term" value="C:extracellular space"/>
    <property type="evidence" value="ECO:0007669"/>
    <property type="project" value="TreeGrafter"/>
</dbReference>
<dbReference type="InterPro" id="IPR039798">
    <property type="entry name" value="Sulfhydryl_oxidase"/>
</dbReference>
<keyword evidence="9" id="KW-1015">Disulfide bond</keyword>
<dbReference type="FunFam" id="1.20.120.310:FF:000001">
    <property type="entry name" value="Sulfhydryl oxidase"/>
    <property type="match status" value="1"/>
</dbReference>
<reference evidence="19" key="2">
    <citation type="journal article" date="2014" name="Nat. Commun.">
        <title>The cavefish genome reveals candidate genes for eye loss.</title>
        <authorList>
            <person name="McGaugh S.E."/>
            <person name="Gross J.B."/>
            <person name="Aken B."/>
            <person name="Blin M."/>
            <person name="Borowsky R."/>
            <person name="Chalopin D."/>
            <person name="Hinaux H."/>
            <person name="Jeffery W.R."/>
            <person name="Keene A."/>
            <person name="Ma L."/>
            <person name="Minx P."/>
            <person name="Murphy D."/>
            <person name="O'Quin K.E."/>
            <person name="Retaux S."/>
            <person name="Rohner N."/>
            <person name="Searle S.M."/>
            <person name="Stahl B.A."/>
            <person name="Tabin C."/>
            <person name="Volff J.N."/>
            <person name="Yoshizawa M."/>
            <person name="Warren W.C."/>
        </authorList>
    </citation>
    <scope>NUCLEOTIDE SEQUENCE [LARGE SCALE GENOMIC DNA]</scope>
    <source>
        <strain evidence="19">female</strain>
    </source>
</reference>
<comment type="subcellular location">
    <subcellularLocation>
        <location evidence="2">Secreted</location>
    </subcellularLocation>
</comment>
<dbReference type="InterPro" id="IPR017905">
    <property type="entry name" value="ERV/ALR_sulphydryl_oxidase"/>
</dbReference>
<evidence type="ECO:0000256" key="8">
    <source>
        <dbReference type="ARBA" id="ARBA00023002"/>
    </source>
</evidence>
<dbReference type="Gene3D" id="1.20.120.310">
    <property type="entry name" value="ERV/ALR sulfhydryl oxidase domain"/>
    <property type="match status" value="1"/>
</dbReference>
<dbReference type="InterPro" id="IPR041269">
    <property type="entry name" value="QSOX_Trx1"/>
</dbReference>
<protein>
    <recommendedName>
        <fullName evidence="13">Sulfhydryl oxidase</fullName>
        <ecNumber evidence="13">1.8.3.2</ecNumber>
    </recommendedName>
</protein>
<evidence type="ECO:0000256" key="5">
    <source>
        <dbReference type="ARBA" id="ARBA00022630"/>
    </source>
</evidence>
<dbReference type="EC" id="1.8.3.2" evidence="13"/>
<dbReference type="AlphaFoldDB" id="A0A3B1IVN0"/>
<dbReference type="Ensembl" id="ENSAMXT00000054784.1">
    <property type="protein sequence ID" value="ENSAMXP00000033988.1"/>
    <property type="gene ID" value="ENSAMXG00000036464.1"/>
</dbReference>
<comment type="similarity">
    <text evidence="3 13">Belongs to the quiescin-sulfhydryl oxidase (QSOX) family.</text>
</comment>
<evidence type="ECO:0000256" key="9">
    <source>
        <dbReference type="ARBA" id="ARBA00023157"/>
    </source>
</evidence>
<evidence type="ECO:0000256" key="11">
    <source>
        <dbReference type="ARBA" id="ARBA00045804"/>
    </source>
</evidence>
<dbReference type="Pfam" id="PF18371">
    <property type="entry name" value="FAD_SOX"/>
    <property type="match status" value="1"/>
</dbReference>
<feature type="region of interest" description="Disordered" evidence="14">
    <location>
        <begin position="571"/>
        <end position="622"/>
    </location>
</feature>
<evidence type="ECO:0000313" key="19">
    <source>
        <dbReference type="Proteomes" id="UP000018467"/>
    </source>
</evidence>
<dbReference type="Pfam" id="PF04777">
    <property type="entry name" value="Evr1_Alr"/>
    <property type="match status" value="1"/>
</dbReference>
<dbReference type="InterPro" id="IPR017937">
    <property type="entry name" value="Thioredoxin_CS"/>
</dbReference>
<feature type="chain" id="PRO_5017321009" description="Sulfhydryl oxidase" evidence="15">
    <location>
        <begin position="39"/>
        <end position="817"/>
    </location>
</feature>
<dbReference type="InterPro" id="IPR013766">
    <property type="entry name" value="Thioredoxin_domain"/>
</dbReference>
<reference evidence="18" key="3">
    <citation type="submission" date="2025-08" db="UniProtKB">
        <authorList>
            <consortium name="Ensembl"/>
        </authorList>
    </citation>
    <scope>IDENTIFICATION</scope>
</reference>
<feature type="compositionally biased region" description="Acidic residues" evidence="14">
    <location>
        <begin position="588"/>
        <end position="622"/>
    </location>
</feature>
<comment type="catalytic activity">
    <reaction evidence="12 13">
        <text>2 R'C(R)SH + O2 = R'C(R)S-S(R)CR' + H2O2</text>
        <dbReference type="Rhea" id="RHEA:17357"/>
        <dbReference type="ChEBI" id="CHEBI:15379"/>
        <dbReference type="ChEBI" id="CHEBI:16240"/>
        <dbReference type="ChEBI" id="CHEBI:16520"/>
        <dbReference type="ChEBI" id="CHEBI:17412"/>
        <dbReference type="EC" id="1.8.3.2"/>
    </reaction>
</comment>
<evidence type="ECO:0000259" key="17">
    <source>
        <dbReference type="PROSITE" id="PS51352"/>
    </source>
</evidence>
<dbReference type="PANTHER" id="PTHR22897">
    <property type="entry name" value="QUIESCIN Q6-RELATED SULFHYDRYL OXIDASE"/>
    <property type="match status" value="1"/>
</dbReference>
<evidence type="ECO:0000256" key="15">
    <source>
        <dbReference type="SAM" id="SignalP"/>
    </source>
</evidence>
<dbReference type="Proteomes" id="UP000018467">
    <property type="component" value="Unassembled WGS sequence"/>
</dbReference>
<evidence type="ECO:0000256" key="7">
    <source>
        <dbReference type="ARBA" id="ARBA00022827"/>
    </source>
</evidence>
<dbReference type="PROSITE" id="PS51324">
    <property type="entry name" value="ERV_ALR"/>
    <property type="match status" value="1"/>
</dbReference>
<dbReference type="SUPFAM" id="SSF52833">
    <property type="entry name" value="Thioredoxin-like"/>
    <property type="match status" value="1"/>
</dbReference>
<name>A0A3B1IVN0_ASTMX</name>
<dbReference type="PROSITE" id="PS00194">
    <property type="entry name" value="THIOREDOXIN_1"/>
    <property type="match status" value="1"/>
</dbReference>
<evidence type="ECO:0000256" key="4">
    <source>
        <dbReference type="ARBA" id="ARBA00022525"/>
    </source>
</evidence>
<dbReference type="InParanoid" id="A0A3B1IVN0"/>
<keyword evidence="7 13" id="KW-0274">FAD</keyword>
<comment type="function">
    <text evidence="11">Catalyzes the oxidation of sulfhydryl groups in peptide and protein thiols to disulfides with the reduction of oxygen to hydrogen peroxide. Plays a role in disulfide bond formation in a variety of extracellular proteins. In fibroblasts, required for normal incorporation of laminin into the extracellular matrix, and thereby for normal cell-cell adhesion and cell migration.</text>
</comment>
<dbReference type="PROSITE" id="PS51352">
    <property type="entry name" value="THIOREDOXIN_2"/>
    <property type="match status" value="1"/>
</dbReference>
<dbReference type="SUPFAM" id="SSF69000">
    <property type="entry name" value="FAD-dependent thiol oxidase"/>
    <property type="match status" value="1"/>
</dbReference>
<proteinExistence type="inferred from homology"/>
<dbReference type="CDD" id="cd02992">
    <property type="entry name" value="PDI_a_QSOX"/>
    <property type="match status" value="1"/>
</dbReference>
<evidence type="ECO:0000256" key="12">
    <source>
        <dbReference type="ARBA" id="ARBA00048864"/>
    </source>
</evidence>
<evidence type="ECO:0000256" key="1">
    <source>
        <dbReference type="ARBA" id="ARBA00001974"/>
    </source>
</evidence>
<evidence type="ECO:0000256" key="10">
    <source>
        <dbReference type="ARBA" id="ARBA00023180"/>
    </source>
</evidence>
<dbReference type="InterPro" id="IPR036249">
    <property type="entry name" value="Thioredoxin-like_sf"/>
</dbReference>
<keyword evidence="19" id="KW-1185">Reference proteome</keyword>
<reference evidence="18" key="4">
    <citation type="submission" date="2025-09" db="UniProtKB">
        <authorList>
            <consortium name="Ensembl"/>
        </authorList>
    </citation>
    <scope>IDENTIFICATION</scope>
</reference>
<dbReference type="GeneTree" id="ENSGT00940000159504"/>
<dbReference type="GO" id="GO:0000139">
    <property type="term" value="C:Golgi membrane"/>
    <property type="evidence" value="ECO:0007669"/>
    <property type="project" value="TreeGrafter"/>
</dbReference>
<comment type="cofactor">
    <cofactor evidence="1 13">
        <name>FAD</name>
        <dbReference type="ChEBI" id="CHEBI:57692"/>
    </cofactor>
</comment>
<evidence type="ECO:0000256" key="3">
    <source>
        <dbReference type="ARBA" id="ARBA00006041"/>
    </source>
</evidence>
<sequence>MVMMTRRRSATSLPGLGLWSGRLLCALLAAVWSSGARAGLYSPGDRVRVVDADSVPQLFNTSSAFLLELYATWCGHCAAFAPVFRSLARDISEWKPAVDLVAIDCAEEENRKACTSLGVTGYPSLKFFPAYSSNESVGESLRGFPRDVQGLRRLVIDRLESHKEPGPPACPPLEPASAAEVDGFYESNKDQHLALVFEKNDSYVGREVTLDLLQYENIAVRRVLSSEKDLVSRLGVTEFPSCYLYYTDTNYTRLPVLMEARTFYSYALQRLPGVVRAGKPLPSDSDLQRNYTEEPWRSFNRSRVYMSDLESALHYSLRVELSAHTTISGDDLTALKQYITVLTKYFPGRPAIKGALKAVENWLQEQEGTEIQYSDFRKALDSTVLSGDAVLPAGVRWVGCQGSQPQYRGYPCAVWTLFHVLTVQAKASGSTDGLEVLRAMRAYVSSFFGCRPCATHFESMAQESLSDVTSPATAVLWLWSRHNQVNNRLAGEPSEDPHFPKIQWPTPELCPSCHSLKNGGEHSWSKDQVLDFLYNYFSAERILPDYLQEVSEAAAQQKALLTAAQQERDATRRRAREVQEVPSALPAQEDEEEVEEEEEDEAAVAAEEEEPEALAEAAEVEVGEPQQVIKEPVDETPSPERLSWARGRVPRRHGIVKMKLRQPQEDIVDLDSFINQHYKAKALRAFAVVRQHRREEAAEAEEHPPDSVRRVKRELGLQQEALLVEAVPSSSGKALDVSAHCGLFQAGRESVCAVLPAVHPVPLRHVPVLQTEATPPQGEGGTALKLLCLICYTGNTADTVMSFEFFLVGMLCFNVHS</sequence>
<evidence type="ECO:0000313" key="18">
    <source>
        <dbReference type="Ensembl" id="ENSAMXP00000033988.1"/>
    </source>
</evidence>
<feature type="domain" description="Thioredoxin" evidence="17">
    <location>
        <begin position="36"/>
        <end position="161"/>
    </location>
</feature>
<evidence type="ECO:0000256" key="2">
    <source>
        <dbReference type="ARBA" id="ARBA00004613"/>
    </source>
</evidence>
<dbReference type="Gene3D" id="3.40.30.10">
    <property type="entry name" value="Glutaredoxin"/>
    <property type="match status" value="2"/>
</dbReference>
<feature type="domain" description="ERV/ALR sulfhydryl oxidase" evidence="16">
    <location>
        <begin position="403"/>
        <end position="504"/>
    </location>
</feature>